<keyword evidence="4" id="KW-1185">Reference proteome</keyword>
<comment type="caution">
    <text evidence="3">The sequence shown here is derived from an EMBL/GenBank/DDBJ whole genome shotgun (WGS) entry which is preliminary data.</text>
</comment>
<gene>
    <name evidence="3" type="ORF">ABS770_13580</name>
</gene>
<dbReference type="Proteomes" id="UP001432995">
    <property type="component" value="Unassembled WGS sequence"/>
</dbReference>
<organism evidence="3 4">
    <name type="scientific">Methylobacterium brachiatum</name>
    <dbReference type="NCBI Taxonomy" id="269660"/>
    <lineage>
        <taxon>Bacteria</taxon>
        <taxon>Pseudomonadati</taxon>
        <taxon>Pseudomonadota</taxon>
        <taxon>Alphaproteobacteria</taxon>
        <taxon>Hyphomicrobiales</taxon>
        <taxon>Methylobacteriaceae</taxon>
        <taxon>Methylobacterium</taxon>
    </lineage>
</organism>
<proteinExistence type="predicted"/>
<evidence type="ECO:0000256" key="2">
    <source>
        <dbReference type="SAM" id="MobiDB-lite"/>
    </source>
</evidence>
<feature type="region of interest" description="Disordered" evidence="2">
    <location>
        <begin position="211"/>
        <end position="250"/>
    </location>
</feature>
<dbReference type="EMBL" id="JBELQD010000013">
    <property type="protein sequence ID" value="MER2289294.1"/>
    <property type="molecule type" value="Genomic_DNA"/>
</dbReference>
<reference evidence="3" key="1">
    <citation type="submission" date="2024-06" db="EMBL/GenBank/DDBJ databases">
        <authorList>
            <person name="Campbell A.G."/>
        </authorList>
    </citation>
    <scope>NUCLEOTIDE SEQUENCE</scope>
    <source>
        <strain evidence="3">EM17</strain>
    </source>
</reference>
<keyword evidence="1" id="KW-0175">Coiled coil</keyword>
<protein>
    <submittedName>
        <fullName evidence="3">Uncharacterized protein</fullName>
    </submittedName>
</protein>
<feature type="compositionally biased region" description="Basic and acidic residues" evidence="2">
    <location>
        <begin position="175"/>
        <end position="191"/>
    </location>
</feature>
<evidence type="ECO:0000256" key="1">
    <source>
        <dbReference type="SAM" id="Coils"/>
    </source>
</evidence>
<sequence length="250" mass="25943">MLPPPERLGYAKLSQISSVLTTLASARTSQRDRAAFALQEAERKLRRLKAEALAAEASGDRKAAARIVQDLAQVAHEIADAARDYAAAGGEPGLMEASLTEVAAGIDPGAALESDAPSSERPEPAAGARADEPGMAEAPSDAADDPSAASPDPTTDELDPSRTLPEDEAYPGALLRHEPDDHGDDSVEAHAHELLDEAVVLKQAMARVLRSPPADAETTVPTIPPNPPVETGPARRTGLGALVTRPGARA</sequence>
<feature type="compositionally biased region" description="Low complexity" evidence="2">
    <location>
        <begin position="138"/>
        <end position="153"/>
    </location>
</feature>
<feature type="region of interest" description="Disordered" evidence="2">
    <location>
        <begin position="109"/>
        <end position="191"/>
    </location>
</feature>
<dbReference type="RefSeq" id="WP_350378595.1">
    <property type="nucleotide sequence ID" value="NZ_JBELQD010000013.1"/>
</dbReference>
<evidence type="ECO:0000313" key="3">
    <source>
        <dbReference type="EMBL" id="MER2289294.1"/>
    </source>
</evidence>
<evidence type="ECO:0000313" key="4">
    <source>
        <dbReference type="Proteomes" id="UP001432995"/>
    </source>
</evidence>
<feature type="coiled-coil region" evidence="1">
    <location>
        <begin position="31"/>
        <end position="58"/>
    </location>
</feature>
<accession>A0ABV1R382</accession>
<name>A0ABV1R382_9HYPH</name>